<evidence type="ECO:0000259" key="5">
    <source>
        <dbReference type="PROSITE" id="PS50937"/>
    </source>
</evidence>
<accession>A0A1B2DQP5</accession>
<keyword evidence="1" id="KW-0678">Repressor</keyword>
<dbReference type="PANTHER" id="PTHR30204:SF69">
    <property type="entry name" value="MERR-FAMILY TRANSCRIPTIONAL REGULATOR"/>
    <property type="match status" value="1"/>
</dbReference>
<evidence type="ECO:0000313" key="6">
    <source>
        <dbReference type="EMBL" id="ANY70053.1"/>
    </source>
</evidence>
<dbReference type="InterPro" id="IPR009061">
    <property type="entry name" value="DNA-bd_dom_put_sf"/>
</dbReference>
<reference evidence="6" key="1">
    <citation type="submission" date="2016-08" db="EMBL/GenBank/DDBJ databases">
        <title>Complete Genome Seqeunce of Paenibacillus sp. BIHB 4019 from tea rhizoplane.</title>
        <authorList>
            <person name="Thakur R."/>
            <person name="Swarnkar M.K."/>
            <person name="Gulati A."/>
        </authorList>
    </citation>
    <scope>NUCLEOTIDE SEQUENCE [LARGE SCALE GENOMIC DNA]</scope>
    <source>
        <strain evidence="6">BIHB4019</strain>
    </source>
</reference>
<evidence type="ECO:0000256" key="2">
    <source>
        <dbReference type="ARBA" id="ARBA00023015"/>
    </source>
</evidence>
<proteinExistence type="predicted"/>
<dbReference type="SUPFAM" id="SSF46955">
    <property type="entry name" value="Putative DNA-binding domain"/>
    <property type="match status" value="1"/>
</dbReference>
<dbReference type="InterPro" id="IPR000551">
    <property type="entry name" value="MerR-type_HTH_dom"/>
</dbReference>
<dbReference type="GO" id="GO:0003677">
    <property type="term" value="F:DNA binding"/>
    <property type="evidence" value="ECO:0007669"/>
    <property type="project" value="UniProtKB-KW"/>
</dbReference>
<keyword evidence="2" id="KW-0805">Transcription regulation</keyword>
<keyword evidence="3" id="KW-0238">DNA-binding</keyword>
<keyword evidence="4" id="KW-0804">Transcription</keyword>
<organism evidence="6">
    <name type="scientific">Paenibacillus sp. BIHB 4019</name>
    <dbReference type="NCBI Taxonomy" id="1870819"/>
    <lineage>
        <taxon>Bacteria</taxon>
        <taxon>Bacillati</taxon>
        <taxon>Bacillota</taxon>
        <taxon>Bacilli</taxon>
        <taxon>Bacillales</taxon>
        <taxon>Paenibacillaceae</taxon>
        <taxon>Paenibacillus</taxon>
    </lineage>
</organism>
<dbReference type="AlphaFoldDB" id="A0A1B2DQP5"/>
<dbReference type="EMBL" id="CP016808">
    <property type="protein sequence ID" value="ANY70053.1"/>
    <property type="molecule type" value="Genomic_DNA"/>
</dbReference>
<dbReference type="PRINTS" id="PR00040">
    <property type="entry name" value="HTHMERR"/>
</dbReference>
<sequence length="263" mass="30578">MKNDITISNLAKLMHVSVHQIRYFEEKGILQPAYIDNNQYRMYGIDQIYRLSHILLLRRFGVPVSSIKDCFSTFSAEQYEQLLHTSLLETDQEIARLQELQLLIRKVLHEQQAFSTQNKPYQIKWQKSVHLKCWFAKAEQTKLHARLLAEQPAPVPDLFESDIYYVYEQLSTLKLCTETTEPSDLVLSSGDYLSAHFQVNDEEELDQRIEQLYGHAAAQAYDTKGPLILIEKSYLSLFSHDKLHYELLIQVDTALPAEQEANL</sequence>
<evidence type="ECO:0000256" key="4">
    <source>
        <dbReference type="ARBA" id="ARBA00023163"/>
    </source>
</evidence>
<gene>
    <name evidence="6" type="ORF">BBD42_28800</name>
</gene>
<dbReference type="Gene3D" id="1.10.1660.10">
    <property type="match status" value="1"/>
</dbReference>
<evidence type="ECO:0000256" key="1">
    <source>
        <dbReference type="ARBA" id="ARBA00022491"/>
    </source>
</evidence>
<name>A0A1B2DQP5_9BACL</name>
<feature type="domain" description="HTH merR-type" evidence="5">
    <location>
        <begin position="4"/>
        <end position="73"/>
    </location>
</feature>
<dbReference type="Pfam" id="PF13411">
    <property type="entry name" value="MerR_1"/>
    <property type="match status" value="1"/>
</dbReference>
<dbReference type="GO" id="GO:0003700">
    <property type="term" value="F:DNA-binding transcription factor activity"/>
    <property type="evidence" value="ECO:0007669"/>
    <property type="project" value="InterPro"/>
</dbReference>
<evidence type="ECO:0000256" key="3">
    <source>
        <dbReference type="ARBA" id="ARBA00023125"/>
    </source>
</evidence>
<dbReference type="PROSITE" id="PS50937">
    <property type="entry name" value="HTH_MERR_2"/>
    <property type="match status" value="1"/>
</dbReference>
<dbReference type="SMART" id="SM00422">
    <property type="entry name" value="HTH_MERR"/>
    <property type="match status" value="1"/>
</dbReference>
<dbReference type="PANTHER" id="PTHR30204">
    <property type="entry name" value="REDOX-CYCLING DRUG-SENSING TRANSCRIPTIONAL ACTIVATOR SOXR"/>
    <property type="match status" value="1"/>
</dbReference>
<protein>
    <submittedName>
        <fullName evidence="6">Transcriptional regulator</fullName>
    </submittedName>
</protein>
<dbReference type="RefSeq" id="WP_099520999.1">
    <property type="nucleotide sequence ID" value="NZ_CP016808.1"/>
</dbReference>
<dbReference type="InterPro" id="IPR047057">
    <property type="entry name" value="MerR_fam"/>
</dbReference>